<dbReference type="InterPro" id="IPR004477">
    <property type="entry name" value="ComEC_N"/>
</dbReference>
<evidence type="ECO:0000313" key="8">
    <source>
        <dbReference type="Proteomes" id="UP000246303"/>
    </source>
</evidence>
<evidence type="ECO:0000256" key="2">
    <source>
        <dbReference type="ARBA" id="ARBA00022475"/>
    </source>
</evidence>
<evidence type="ECO:0000313" key="7">
    <source>
        <dbReference type="EMBL" id="PXA65262.1"/>
    </source>
</evidence>
<protein>
    <recommendedName>
        <fullName evidence="6">ComEC/Rec2-related protein domain-containing protein</fullName>
    </recommendedName>
</protein>
<dbReference type="NCBIfam" id="TIGR00360">
    <property type="entry name" value="ComEC_N-term"/>
    <property type="match status" value="1"/>
</dbReference>
<dbReference type="EMBL" id="QHLZ01000006">
    <property type="protein sequence ID" value="PXA65262.1"/>
    <property type="molecule type" value="Genomic_DNA"/>
</dbReference>
<accession>A0A2V3DQH9</accession>
<keyword evidence="2" id="KW-1003">Cell membrane</keyword>
<dbReference type="PANTHER" id="PTHR30619:SF7">
    <property type="entry name" value="BETA-LACTAMASE DOMAIN PROTEIN"/>
    <property type="match status" value="1"/>
</dbReference>
<evidence type="ECO:0000256" key="5">
    <source>
        <dbReference type="ARBA" id="ARBA00023136"/>
    </source>
</evidence>
<organism evidence="7 8">
    <name type="scientific">Arthrobacter psychrochitiniphilus</name>
    <dbReference type="NCBI Taxonomy" id="291045"/>
    <lineage>
        <taxon>Bacteria</taxon>
        <taxon>Bacillati</taxon>
        <taxon>Actinomycetota</taxon>
        <taxon>Actinomycetes</taxon>
        <taxon>Micrococcales</taxon>
        <taxon>Micrococcaceae</taxon>
        <taxon>Arthrobacter</taxon>
    </lineage>
</organism>
<name>A0A2V3DQH9_9MICC</name>
<dbReference type="RefSeq" id="WP_110106437.1">
    <property type="nucleotide sequence ID" value="NZ_JACBZZ010000001.1"/>
</dbReference>
<proteinExistence type="predicted"/>
<dbReference type="InterPro" id="IPR052159">
    <property type="entry name" value="Competence_DNA_uptake"/>
</dbReference>
<dbReference type="GO" id="GO:0005886">
    <property type="term" value="C:plasma membrane"/>
    <property type="evidence" value="ECO:0007669"/>
    <property type="project" value="UniProtKB-SubCell"/>
</dbReference>
<dbReference type="Pfam" id="PF03772">
    <property type="entry name" value="Competence"/>
    <property type="match status" value="1"/>
</dbReference>
<dbReference type="Proteomes" id="UP000246303">
    <property type="component" value="Unassembled WGS sequence"/>
</dbReference>
<feature type="domain" description="ComEC/Rec2-related protein" evidence="6">
    <location>
        <begin position="324"/>
        <end position="578"/>
    </location>
</feature>
<evidence type="ECO:0000256" key="4">
    <source>
        <dbReference type="ARBA" id="ARBA00022989"/>
    </source>
</evidence>
<sequence length="636" mass="65918">MRVREPRWARFAKAAVGEMAPTPPQPLRARVMLRLSDLQRRIADAQAARAQERGRRRADIRLLPAVLGSCAAAAAATTLPKEIVGACVLLLTTLLFAAVLKSVLVPMSIRAIKLRNLSLSRSCSHSRTHSRTRSGSNSRTLTLRYSRWTALFARAGPTMALTAICVLAVLGSASLRTGGAGTSPLHQVIARGGDFVLTLQLESAPRLLAAGNGPPRVAFDALVISIRAGGEVFTGTVPVRVVAGSSWAVLMDGDRAVTAGTISTTHGSGTVAGFLRTTTAPQEVIAAAGGPGMAVTKIRNSWIAAVQNVWTGRSEDTAGLLPGMVMGDRGGMGSGLEEAMKTVGLTHLTAVSGANCTLVLASIMLGLRSLRIKPSVAFALSGAGLLGFVMVVGPDPSVLRAAVMGSIGAMAVLGGRPKRVGALLCVTIVALLVANPWLVADYAFILSVLATLGLHLIGQRCVRWLGAMLPLWLAQAIAIPLAAQLFCAPVIVLLQARLTPYTIPANMLAAPVVALVTTVGTLGMVMAALIPPVAALCAAVSGAGAWWVATVARTMAALPASSVPWPAGLEGFMLMSVLNGAVLAALFAVVEKERAIALAGRLRALLPARWRGHEFGVTVGLVMAATAWWSAAVLLS</sequence>
<dbReference type="PANTHER" id="PTHR30619">
    <property type="entry name" value="DNA INTERNALIZATION/COMPETENCE PROTEIN COMEC/REC2"/>
    <property type="match status" value="1"/>
</dbReference>
<evidence type="ECO:0000259" key="6">
    <source>
        <dbReference type="Pfam" id="PF03772"/>
    </source>
</evidence>
<comment type="subcellular location">
    <subcellularLocation>
        <location evidence="1">Cell membrane</location>
        <topology evidence="1">Multi-pass membrane protein</topology>
    </subcellularLocation>
</comment>
<keyword evidence="8" id="KW-1185">Reference proteome</keyword>
<keyword evidence="4" id="KW-1133">Transmembrane helix</keyword>
<keyword evidence="3" id="KW-0812">Transmembrane</keyword>
<comment type="caution">
    <text evidence="7">The sequence shown here is derived from an EMBL/GenBank/DDBJ whole genome shotgun (WGS) entry which is preliminary data.</text>
</comment>
<evidence type="ECO:0000256" key="3">
    <source>
        <dbReference type="ARBA" id="ARBA00022692"/>
    </source>
</evidence>
<dbReference type="AlphaFoldDB" id="A0A2V3DQH9"/>
<keyword evidence="5" id="KW-0472">Membrane</keyword>
<reference evidence="7 8" key="1">
    <citation type="submission" date="2018-05" db="EMBL/GenBank/DDBJ databases">
        <title>Genetic diversity of glacier-inhabiting Cryobacterium bacteria in China and description of Cryobacterium mengkeensis sp. nov. and Arthrobacter glacialis sp. nov.</title>
        <authorList>
            <person name="Liu Q."/>
            <person name="Xin Y.-H."/>
        </authorList>
    </citation>
    <scope>NUCLEOTIDE SEQUENCE [LARGE SCALE GENOMIC DNA]</scope>
    <source>
        <strain evidence="7 8">GP3</strain>
    </source>
</reference>
<gene>
    <name evidence="7" type="ORF">CVS29_11390</name>
</gene>
<dbReference type="OrthoDB" id="7177610at2"/>
<evidence type="ECO:0000256" key="1">
    <source>
        <dbReference type="ARBA" id="ARBA00004651"/>
    </source>
</evidence>